<dbReference type="InterPro" id="IPR037138">
    <property type="entry name" value="His_deacetylse_dom_sf"/>
</dbReference>
<dbReference type="PANTHER" id="PTHR10625:SF10">
    <property type="entry name" value="HISTONE DEACETYLASE HDAC1"/>
    <property type="match status" value="1"/>
</dbReference>
<dbReference type="SUPFAM" id="SSF52768">
    <property type="entry name" value="Arginase/deacetylase"/>
    <property type="match status" value="1"/>
</dbReference>
<feature type="domain" description="Histone deacetylase" evidence="2">
    <location>
        <begin position="20"/>
        <end position="304"/>
    </location>
</feature>
<dbReference type="Gene3D" id="3.40.800.20">
    <property type="entry name" value="Histone deacetylase domain"/>
    <property type="match status" value="1"/>
</dbReference>
<evidence type="ECO:0000313" key="3">
    <source>
        <dbReference type="EMBL" id="MDX6847773.1"/>
    </source>
</evidence>
<evidence type="ECO:0000313" key="4">
    <source>
        <dbReference type="Proteomes" id="UP001273505"/>
    </source>
</evidence>
<evidence type="ECO:0000259" key="2">
    <source>
        <dbReference type="Pfam" id="PF00850"/>
    </source>
</evidence>
<evidence type="ECO:0000256" key="1">
    <source>
        <dbReference type="ARBA" id="ARBA00005947"/>
    </source>
</evidence>
<name>A0ABU4RVP2_9GAMM</name>
<dbReference type="EMBL" id="JAXAFO010000001">
    <property type="protein sequence ID" value="MDX6847773.1"/>
    <property type="molecule type" value="Genomic_DNA"/>
</dbReference>
<dbReference type="CDD" id="cd11599">
    <property type="entry name" value="HDAC_classII_2"/>
    <property type="match status" value="1"/>
</dbReference>
<dbReference type="Proteomes" id="UP001273505">
    <property type="component" value="Unassembled WGS sequence"/>
</dbReference>
<organism evidence="3 4">
    <name type="scientific">Gilvimarinus gilvus</name>
    <dbReference type="NCBI Taxonomy" id="3058038"/>
    <lineage>
        <taxon>Bacteria</taxon>
        <taxon>Pseudomonadati</taxon>
        <taxon>Pseudomonadota</taxon>
        <taxon>Gammaproteobacteria</taxon>
        <taxon>Cellvibrionales</taxon>
        <taxon>Cellvibrionaceae</taxon>
        <taxon>Gilvimarinus</taxon>
    </lineage>
</organism>
<dbReference type="InterPro" id="IPR000286">
    <property type="entry name" value="HDACs"/>
</dbReference>
<dbReference type="InterPro" id="IPR023696">
    <property type="entry name" value="Ureohydrolase_dom_sf"/>
</dbReference>
<comment type="caution">
    <text evidence="3">The sequence shown here is derived from an EMBL/GenBank/DDBJ whole genome shotgun (WGS) entry which is preliminary data.</text>
</comment>
<dbReference type="PANTHER" id="PTHR10625">
    <property type="entry name" value="HISTONE DEACETYLASE HDAC1-RELATED"/>
    <property type="match status" value="1"/>
</dbReference>
<dbReference type="InterPro" id="IPR023801">
    <property type="entry name" value="His_deacetylse_dom"/>
</dbReference>
<accession>A0ABU4RVP2</accession>
<gene>
    <name evidence="3" type="ORF">SCD92_00285</name>
</gene>
<sequence>MTVVIISHPSCQQHLSPEGHPECPERIDAIRNQLITSGLEFVISERDAVEVTQQQLLAVHDSDYLASLDNLPPATGIRVFDDDIWMSPHTMVAARHAAGSGVQAVELILAGTASTVFCNVRPPGHHAERHRAMGFCIYNNIAIAARYALDHGLQCVAILDFDVHQGNGTQDIFRQESRVLFCSSFQHPFYPNTRLETERENIINTPLDATAKGPEFRQAVTEYWLPALEKFQPELLLVSAGFDAHVLDDMSSVSLTEADYSWVTEQLRQYMDDHEFCRGIVSMLEGGYDLPALGRSAVAHIKALGKL</sequence>
<proteinExistence type="inferred from homology"/>
<dbReference type="RefSeq" id="WP_302724375.1">
    <property type="nucleotide sequence ID" value="NZ_JAULRU010000797.1"/>
</dbReference>
<keyword evidence="4" id="KW-1185">Reference proteome</keyword>
<dbReference type="Pfam" id="PF00850">
    <property type="entry name" value="Hist_deacetyl"/>
    <property type="match status" value="1"/>
</dbReference>
<reference evidence="3 4" key="1">
    <citation type="submission" date="2023-11" db="EMBL/GenBank/DDBJ databases">
        <title>Gilvimarinus fulvus sp. nov., isolated from the surface of Kelp.</title>
        <authorList>
            <person name="Sun Y.Y."/>
            <person name="Gong Y."/>
            <person name="Du Z.J."/>
        </authorList>
    </citation>
    <scope>NUCLEOTIDE SEQUENCE [LARGE SCALE GENOMIC DNA]</scope>
    <source>
        <strain evidence="3 4">SDUM040013</strain>
    </source>
</reference>
<comment type="similarity">
    <text evidence="1">Belongs to the histone deacetylase family.</text>
</comment>
<dbReference type="PRINTS" id="PR01270">
    <property type="entry name" value="HDASUPER"/>
</dbReference>
<protein>
    <submittedName>
        <fullName evidence="3">Histone deacetylase family protein</fullName>
    </submittedName>
</protein>